<dbReference type="PANTHER" id="PTHR28235:SF1">
    <property type="entry name" value="SMALL RIBOSOMAL SUBUNIT PROTEIN MS41"/>
    <property type="match status" value="1"/>
</dbReference>
<proteinExistence type="inferred from homology"/>
<dbReference type="OrthoDB" id="18595at2759"/>
<name>A0A9P4IBJ5_9PEZI</name>
<evidence type="ECO:0000259" key="6">
    <source>
        <dbReference type="SMART" id="SM01238"/>
    </source>
</evidence>
<sequence>MFAPRSFLSLNSQPIRLCIRCYSRSTARPVPPPTPFIPDTKTFLKVIGRDLSQHAAKIPSWEALFRLTSLQLKELGVEPPRARKYLLWWREKFRRGDYGVGGDLTEVTDGVGEMRVFEVPVPETWAKPEATATRSAGMRKVALNVPLGEEKPRVPLGEVEPVKFVKIRNDHSICGPHIQPVKGTQGYAARIAVKEGLWEEKRGHKIDGGERRKAMVRAERRAQERKAQRAAA</sequence>
<dbReference type="SMART" id="SM01238">
    <property type="entry name" value="IGR"/>
    <property type="match status" value="1"/>
</dbReference>
<dbReference type="InterPro" id="IPR019083">
    <property type="entry name" value="SAM_Ribosomal_mS41"/>
</dbReference>
<dbReference type="AlphaFoldDB" id="A0A9P4IBJ5"/>
<dbReference type="GO" id="GO:0005739">
    <property type="term" value="C:mitochondrion"/>
    <property type="evidence" value="ECO:0007669"/>
    <property type="project" value="UniProtKB-SubCell"/>
</dbReference>
<keyword evidence="8" id="KW-1185">Reference proteome</keyword>
<dbReference type="PANTHER" id="PTHR28235">
    <property type="entry name" value="PROTEIN FYV4, MITOCHONDRIAL"/>
    <property type="match status" value="1"/>
</dbReference>
<evidence type="ECO:0000256" key="2">
    <source>
        <dbReference type="ARBA" id="ARBA00010492"/>
    </source>
</evidence>
<dbReference type="EMBL" id="ML978126">
    <property type="protein sequence ID" value="KAF2098555.1"/>
    <property type="molecule type" value="Genomic_DNA"/>
</dbReference>
<protein>
    <recommendedName>
        <fullName evidence="4">Small ribosomal subunit protein mS41</fullName>
    </recommendedName>
</protein>
<dbReference type="Pfam" id="PF09597">
    <property type="entry name" value="SAM_Ribosomal_mS41"/>
    <property type="match status" value="1"/>
</dbReference>
<evidence type="ECO:0000256" key="4">
    <source>
        <dbReference type="ARBA" id="ARBA00035129"/>
    </source>
</evidence>
<evidence type="ECO:0000256" key="1">
    <source>
        <dbReference type="ARBA" id="ARBA00004173"/>
    </source>
</evidence>
<comment type="subcellular location">
    <subcellularLocation>
        <location evidence="1">Mitochondrion</location>
    </subcellularLocation>
</comment>
<feature type="region of interest" description="Disordered" evidence="5">
    <location>
        <begin position="204"/>
        <end position="232"/>
    </location>
</feature>
<gene>
    <name evidence="7" type="ORF">NA57DRAFT_75794</name>
</gene>
<evidence type="ECO:0000256" key="3">
    <source>
        <dbReference type="ARBA" id="ARBA00023128"/>
    </source>
</evidence>
<feature type="domain" description="Small ribosomal subunit protein mS41 SAM" evidence="6">
    <location>
        <begin position="40"/>
        <end position="96"/>
    </location>
</feature>
<accession>A0A9P4IBJ5</accession>
<evidence type="ECO:0000313" key="7">
    <source>
        <dbReference type="EMBL" id="KAF2098555.1"/>
    </source>
</evidence>
<organism evidence="7 8">
    <name type="scientific">Rhizodiscina lignyota</name>
    <dbReference type="NCBI Taxonomy" id="1504668"/>
    <lineage>
        <taxon>Eukaryota</taxon>
        <taxon>Fungi</taxon>
        <taxon>Dikarya</taxon>
        <taxon>Ascomycota</taxon>
        <taxon>Pezizomycotina</taxon>
        <taxon>Dothideomycetes</taxon>
        <taxon>Pleosporomycetidae</taxon>
        <taxon>Aulographales</taxon>
        <taxon>Rhizodiscinaceae</taxon>
        <taxon>Rhizodiscina</taxon>
    </lineage>
</organism>
<dbReference type="Proteomes" id="UP000799772">
    <property type="component" value="Unassembled WGS sequence"/>
</dbReference>
<keyword evidence="3" id="KW-0496">Mitochondrion</keyword>
<comment type="caution">
    <text evidence="7">The sequence shown here is derived from an EMBL/GenBank/DDBJ whole genome shotgun (WGS) entry which is preliminary data.</text>
</comment>
<reference evidence="7" key="1">
    <citation type="journal article" date="2020" name="Stud. Mycol.">
        <title>101 Dothideomycetes genomes: a test case for predicting lifestyles and emergence of pathogens.</title>
        <authorList>
            <person name="Haridas S."/>
            <person name="Albert R."/>
            <person name="Binder M."/>
            <person name="Bloem J."/>
            <person name="Labutti K."/>
            <person name="Salamov A."/>
            <person name="Andreopoulos B."/>
            <person name="Baker S."/>
            <person name="Barry K."/>
            <person name="Bills G."/>
            <person name="Bluhm B."/>
            <person name="Cannon C."/>
            <person name="Castanera R."/>
            <person name="Culley D."/>
            <person name="Daum C."/>
            <person name="Ezra D."/>
            <person name="Gonzalez J."/>
            <person name="Henrissat B."/>
            <person name="Kuo A."/>
            <person name="Liang C."/>
            <person name="Lipzen A."/>
            <person name="Lutzoni F."/>
            <person name="Magnuson J."/>
            <person name="Mondo S."/>
            <person name="Nolan M."/>
            <person name="Ohm R."/>
            <person name="Pangilinan J."/>
            <person name="Park H.-J."/>
            <person name="Ramirez L."/>
            <person name="Alfaro M."/>
            <person name="Sun H."/>
            <person name="Tritt A."/>
            <person name="Yoshinaga Y."/>
            <person name="Zwiers L.-H."/>
            <person name="Turgeon B."/>
            <person name="Goodwin S."/>
            <person name="Spatafora J."/>
            <person name="Crous P."/>
            <person name="Grigoriev I."/>
        </authorList>
    </citation>
    <scope>NUCLEOTIDE SEQUENCE</scope>
    <source>
        <strain evidence="7">CBS 133067</strain>
    </source>
</reference>
<evidence type="ECO:0000313" key="8">
    <source>
        <dbReference type="Proteomes" id="UP000799772"/>
    </source>
</evidence>
<comment type="similarity">
    <text evidence="2">Belongs to the mitochondrion-specific ribosomal protein mS41 family.</text>
</comment>
<evidence type="ECO:0000256" key="5">
    <source>
        <dbReference type="SAM" id="MobiDB-lite"/>
    </source>
</evidence>
<dbReference type="InterPro" id="IPR039603">
    <property type="entry name" value="Ribosomal_mS41"/>
</dbReference>